<dbReference type="Gene3D" id="2.60.40.790">
    <property type="match status" value="1"/>
</dbReference>
<evidence type="ECO:0000256" key="2">
    <source>
        <dbReference type="ARBA" id="ARBA00023016"/>
    </source>
</evidence>
<keyword evidence="1" id="KW-0809">Transit peptide</keyword>
<evidence type="ECO:0000259" key="6">
    <source>
        <dbReference type="PROSITE" id="PS01031"/>
    </source>
</evidence>
<dbReference type="InterPro" id="IPR008978">
    <property type="entry name" value="HSP20-like_chaperone"/>
</dbReference>
<keyword evidence="2" id="KW-0346">Stress response</keyword>
<dbReference type="CDD" id="cd06464">
    <property type="entry name" value="ACD_sHsps-like"/>
    <property type="match status" value="1"/>
</dbReference>
<protein>
    <recommendedName>
        <fullName evidence="6">SHSP domain-containing protein</fullName>
    </recommendedName>
</protein>
<reference evidence="8" key="2">
    <citation type="submission" date="2009-02" db="EMBL/GenBank/DDBJ databases">
        <title>Full length sequence-verified cDNA sequences from Sitka spruce (Picea sitchensis).</title>
        <authorList>
            <person name="Reid K.E."/>
            <person name="Liao N."/>
            <person name="Ralph S."/>
            <person name="Kolosova N."/>
            <person name="Oddy C."/>
            <person name="Moore R."/>
            <person name="Mayo M."/>
            <person name="Wagner S."/>
            <person name="King J."/>
            <person name="Yanchuk A."/>
            <person name="Holt R."/>
            <person name="Jones S."/>
            <person name="Marra M."/>
            <person name="Ritland C.E."/>
            <person name="Ritland K."/>
            <person name="Bohlmann J."/>
        </authorList>
    </citation>
    <scope>NUCLEOTIDE SEQUENCE</scope>
    <source>
        <tissue evidence="8">Bark</tissue>
    </source>
</reference>
<evidence type="ECO:0000313" key="7">
    <source>
        <dbReference type="EMBL" id="ABK21315.1"/>
    </source>
</evidence>
<sequence>MATVASAKSNVMKSVIPAVKKCLLPSGRPGDSAASAMCRSLSTAAAKYRPEYDSAIQDDKQNRQASETRRGGLPNIFGDPFYPLRSLGFGLDQLFDNPFLAASRGTGDAVRGGSRKPWDAVEDKEALHLRVDMPGLGKEDIKVYAEENALVIKGESVSDAELDGSARKYSSRIELPPKVYKLDHIKAQMKNGVLKVTVPKFTEQEIKNVINVNIE</sequence>
<evidence type="ECO:0000256" key="1">
    <source>
        <dbReference type="ARBA" id="ARBA00022946"/>
    </source>
</evidence>
<name>A9NL04_PICSI</name>
<dbReference type="AlphaFoldDB" id="A9NL04"/>
<feature type="compositionally biased region" description="Basic and acidic residues" evidence="5">
    <location>
        <begin position="52"/>
        <end position="70"/>
    </location>
</feature>
<dbReference type="EMBL" id="BT071330">
    <property type="protein sequence ID" value="ACN40796.1"/>
    <property type="molecule type" value="mRNA"/>
</dbReference>
<feature type="region of interest" description="Disordered" evidence="5">
    <location>
        <begin position="52"/>
        <end position="72"/>
    </location>
</feature>
<proteinExistence type="evidence at transcript level"/>
<dbReference type="PANTHER" id="PTHR46991:SF11">
    <property type="entry name" value="SMALL HEAT SHOCK PROTEIN HSPF"/>
    <property type="match status" value="1"/>
</dbReference>
<evidence type="ECO:0000256" key="3">
    <source>
        <dbReference type="PROSITE-ProRule" id="PRU00285"/>
    </source>
</evidence>
<reference evidence="7" key="1">
    <citation type="journal article" date="2008" name="BMC Genomics">
        <title>A conifer genomics resource of 200,000 spruce (Picea spp.) ESTs and 6,464 high-quality, sequence-finished full-length cDNAs for Sitka spruce (Picea sitchensis).</title>
        <authorList>
            <person name="Ralph S.G."/>
            <person name="Chun H.J."/>
            <person name="Kolosova N."/>
            <person name="Cooper D."/>
            <person name="Oddy C."/>
            <person name="Ritland C.E."/>
            <person name="Kirkpatrick R."/>
            <person name="Moore R."/>
            <person name="Barber S."/>
            <person name="Holt R.A."/>
            <person name="Jones S.J."/>
            <person name="Marra M.A."/>
            <person name="Douglas C.J."/>
            <person name="Ritland K."/>
            <person name="Bohlmann J."/>
        </authorList>
    </citation>
    <scope>NUCLEOTIDE SEQUENCE</scope>
    <source>
        <tissue evidence="7">Green portion of the leader tissue</tissue>
    </source>
</reference>
<evidence type="ECO:0000256" key="5">
    <source>
        <dbReference type="SAM" id="MobiDB-lite"/>
    </source>
</evidence>
<feature type="domain" description="SHSP" evidence="6">
    <location>
        <begin position="109"/>
        <end position="215"/>
    </location>
</feature>
<dbReference type="InterPro" id="IPR002068">
    <property type="entry name" value="A-crystallin/Hsp20_dom"/>
</dbReference>
<dbReference type="PROSITE" id="PS01031">
    <property type="entry name" value="SHSP"/>
    <property type="match status" value="1"/>
</dbReference>
<comment type="similarity">
    <text evidence="3 4">Belongs to the small heat shock protein (HSP20) family.</text>
</comment>
<dbReference type="InterPro" id="IPR044656">
    <property type="entry name" value="HSP14.7/HSP23.5/HSP23.6-like"/>
</dbReference>
<dbReference type="EMBL" id="EF081935">
    <property type="protein sequence ID" value="ABK21315.1"/>
    <property type="molecule type" value="mRNA"/>
</dbReference>
<dbReference type="Pfam" id="PF00011">
    <property type="entry name" value="HSP20"/>
    <property type="match status" value="1"/>
</dbReference>
<dbReference type="SUPFAM" id="SSF49764">
    <property type="entry name" value="HSP20-like chaperones"/>
    <property type="match status" value="1"/>
</dbReference>
<organism evidence="7">
    <name type="scientific">Picea sitchensis</name>
    <name type="common">Sitka spruce</name>
    <name type="synonym">Pinus sitchensis</name>
    <dbReference type="NCBI Taxonomy" id="3332"/>
    <lineage>
        <taxon>Eukaryota</taxon>
        <taxon>Viridiplantae</taxon>
        <taxon>Streptophyta</taxon>
        <taxon>Embryophyta</taxon>
        <taxon>Tracheophyta</taxon>
        <taxon>Spermatophyta</taxon>
        <taxon>Pinopsida</taxon>
        <taxon>Pinidae</taxon>
        <taxon>Conifers I</taxon>
        <taxon>Pinales</taxon>
        <taxon>Pinaceae</taxon>
        <taxon>Picea</taxon>
    </lineage>
</organism>
<dbReference type="PANTHER" id="PTHR46991">
    <property type="entry name" value="23.5 KDA HEAT SHOCK PROTEIN, MITOCHONDRIAL"/>
    <property type="match status" value="1"/>
</dbReference>
<accession>A9NL04</accession>
<evidence type="ECO:0000256" key="4">
    <source>
        <dbReference type="RuleBase" id="RU003616"/>
    </source>
</evidence>
<dbReference type="OMA" id="WDANENE"/>
<evidence type="ECO:0000313" key="8">
    <source>
        <dbReference type="EMBL" id="ACN40796.1"/>
    </source>
</evidence>